<feature type="domain" description="Retrovirus-related Pol polyprotein from transposon TNT 1-94-like beta-barrel" evidence="2">
    <location>
        <begin position="222"/>
        <end position="298"/>
    </location>
</feature>
<keyword evidence="3" id="KW-1185">Reference proteome</keyword>
<organism evidence="3 4">
    <name type="scientific">Camelina sativa</name>
    <name type="common">False flax</name>
    <name type="synonym">Myagrum sativum</name>
    <dbReference type="NCBI Taxonomy" id="90675"/>
    <lineage>
        <taxon>Eukaryota</taxon>
        <taxon>Viridiplantae</taxon>
        <taxon>Streptophyta</taxon>
        <taxon>Embryophyta</taxon>
        <taxon>Tracheophyta</taxon>
        <taxon>Spermatophyta</taxon>
        <taxon>Magnoliopsida</taxon>
        <taxon>eudicotyledons</taxon>
        <taxon>Gunneridae</taxon>
        <taxon>Pentapetalae</taxon>
        <taxon>rosids</taxon>
        <taxon>malvids</taxon>
        <taxon>Brassicales</taxon>
        <taxon>Brassicaceae</taxon>
        <taxon>Camelineae</taxon>
        <taxon>Camelina</taxon>
    </lineage>
</organism>
<evidence type="ECO:0000313" key="3">
    <source>
        <dbReference type="Proteomes" id="UP000694864"/>
    </source>
</evidence>
<evidence type="ECO:0000313" key="4">
    <source>
        <dbReference type="RefSeq" id="XP_010420444.1"/>
    </source>
</evidence>
<protein>
    <submittedName>
        <fullName evidence="4">Uncharacterized protein LOC104706018</fullName>
    </submittedName>
</protein>
<dbReference type="InterPro" id="IPR054722">
    <property type="entry name" value="PolX-like_BBD"/>
</dbReference>
<dbReference type="Proteomes" id="UP000694864">
    <property type="component" value="Chromosome 1"/>
</dbReference>
<proteinExistence type="predicted"/>
<evidence type="ECO:0000256" key="1">
    <source>
        <dbReference type="SAM" id="Coils"/>
    </source>
</evidence>
<dbReference type="Pfam" id="PF22936">
    <property type="entry name" value="Pol_BBD"/>
    <property type="match status" value="1"/>
</dbReference>
<keyword evidence="1" id="KW-0175">Coiled coil</keyword>
<dbReference type="GeneID" id="104706018"/>
<gene>
    <name evidence="4" type="primary">LOC104706018</name>
</gene>
<dbReference type="PANTHER" id="PTHR35317">
    <property type="entry name" value="OS04G0629600 PROTEIN"/>
    <property type="match status" value="1"/>
</dbReference>
<sequence length="345" mass="39845">MQSSLPDSVFRKTITVASSKELWDLLYKGNGTEEAKIRRLEKQLENLVMDEEEHMDLYLKRVTKIIEGFYIRGKEPFNDDDKLVTKLIASLPEQYEDCIPLLEEFMTLPDLTSRDLLHVFEKYGDDPRTMPEEIKKFIDFLRKAWAERMWCDMCQSDNHNEEDCYYKPKVVNVNSGATQHRGQVCSAATQQHSQMHQKKIQKPEHLMLAVPVAGLTYDMNMWLVHTATTNHMTPYEKFFTTLDRSYRARVGLVDGSVIMTQGKADVMFMTKGVKKRIRNVLFVPGINKNVLSVSQMTADEGGSVMMDGVKCIIKNEGGKVFGEDWVDERRGYVMRLQVIKEGIRH</sequence>
<dbReference type="PANTHER" id="PTHR35317:SF23">
    <property type="entry name" value="OS04G0629600 PROTEIN"/>
    <property type="match status" value="1"/>
</dbReference>
<dbReference type="RefSeq" id="XP_010420444.1">
    <property type="nucleotide sequence ID" value="XM_010422142.2"/>
</dbReference>
<reference evidence="3" key="1">
    <citation type="journal article" date="2014" name="Nat. Commun.">
        <title>The emerging biofuel crop Camelina sativa retains a highly undifferentiated hexaploid genome structure.</title>
        <authorList>
            <person name="Kagale S."/>
            <person name="Koh C."/>
            <person name="Nixon J."/>
            <person name="Bollina V."/>
            <person name="Clarke W.E."/>
            <person name="Tuteja R."/>
            <person name="Spillane C."/>
            <person name="Robinson S.J."/>
            <person name="Links M.G."/>
            <person name="Clarke C."/>
            <person name="Higgins E.E."/>
            <person name="Huebert T."/>
            <person name="Sharpe A.G."/>
            <person name="Parkin I.A."/>
        </authorList>
    </citation>
    <scope>NUCLEOTIDE SEQUENCE [LARGE SCALE GENOMIC DNA]</scope>
    <source>
        <strain evidence="3">cv. DH55</strain>
    </source>
</reference>
<dbReference type="Pfam" id="PF14223">
    <property type="entry name" value="Retrotran_gag_2"/>
    <property type="match status" value="1"/>
</dbReference>
<name>A0ABM0T3Q7_CAMSA</name>
<evidence type="ECO:0000259" key="2">
    <source>
        <dbReference type="Pfam" id="PF22936"/>
    </source>
</evidence>
<feature type="coiled-coil region" evidence="1">
    <location>
        <begin position="30"/>
        <end position="57"/>
    </location>
</feature>
<accession>A0ABM0T3Q7</accession>
<reference evidence="4" key="2">
    <citation type="submission" date="2025-08" db="UniProtKB">
        <authorList>
            <consortium name="RefSeq"/>
        </authorList>
    </citation>
    <scope>IDENTIFICATION</scope>
    <source>
        <tissue evidence="4">Leaf</tissue>
    </source>
</reference>